<evidence type="ECO:0000313" key="3">
    <source>
        <dbReference type="Proteomes" id="UP001470230"/>
    </source>
</evidence>
<proteinExistence type="predicted"/>
<dbReference type="Proteomes" id="UP001470230">
    <property type="component" value="Unassembled WGS sequence"/>
</dbReference>
<keyword evidence="1" id="KW-1133">Transmembrane helix</keyword>
<dbReference type="EMBL" id="JAPFFF010000025">
    <property type="protein sequence ID" value="KAK8849873.1"/>
    <property type="molecule type" value="Genomic_DNA"/>
</dbReference>
<feature type="transmembrane region" description="Helical" evidence="1">
    <location>
        <begin position="375"/>
        <end position="396"/>
    </location>
</feature>
<evidence type="ECO:0000256" key="1">
    <source>
        <dbReference type="SAM" id="Phobius"/>
    </source>
</evidence>
<keyword evidence="1" id="KW-0812">Transmembrane</keyword>
<reference evidence="2 3" key="1">
    <citation type="submission" date="2024-04" db="EMBL/GenBank/DDBJ databases">
        <title>Tritrichomonas musculus Genome.</title>
        <authorList>
            <person name="Alves-Ferreira E."/>
            <person name="Grigg M."/>
            <person name="Lorenzi H."/>
            <person name="Galac M."/>
        </authorList>
    </citation>
    <scope>NUCLEOTIDE SEQUENCE [LARGE SCALE GENOMIC DNA]</scope>
    <source>
        <strain evidence="2 3">EAF2021</strain>
    </source>
</reference>
<comment type="caution">
    <text evidence="2">The sequence shown here is derived from an EMBL/GenBank/DDBJ whole genome shotgun (WGS) entry which is preliminary data.</text>
</comment>
<keyword evidence="1" id="KW-0472">Membrane</keyword>
<keyword evidence="3" id="KW-1185">Reference proteome</keyword>
<evidence type="ECO:0000313" key="2">
    <source>
        <dbReference type="EMBL" id="KAK8849873.1"/>
    </source>
</evidence>
<organism evidence="2 3">
    <name type="scientific">Tritrichomonas musculus</name>
    <dbReference type="NCBI Taxonomy" id="1915356"/>
    <lineage>
        <taxon>Eukaryota</taxon>
        <taxon>Metamonada</taxon>
        <taxon>Parabasalia</taxon>
        <taxon>Tritrichomonadida</taxon>
        <taxon>Tritrichomonadidae</taxon>
        <taxon>Tritrichomonas</taxon>
    </lineage>
</organism>
<accession>A0ABR2HNK7</accession>
<protein>
    <submittedName>
        <fullName evidence="2">Uncharacterized protein</fullName>
    </submittedName>
</protein>
<name>A0ABR2HNK7_9EUKA</name>
<gene>
    <name evidence="2" type="ORF">M9Y10_018460</name>
</gene>
<sequence>MDNPKMALIVLRVNVNPDFINTIQQSFDEKLKELKEWCENYPSYPTCEPTKYFEKIIVTRSVSTALQSIPSDIDTVYISANRLSGAVNFNGLPSKMVVTLTISSIGTTSLLEDYPSNFFDAFVKTMVQVSYNGSMQSQIALANAFSSHERKTKAKYENEVDLYGKIDSKVSFLIVMGFMVNIVGHDLNCENVYFSSCSFGYTKYGIKTKYLIADPTTSKSITYEDGINVVSQYCILDTDEEYSFRVSYKDSQWVLGRAYLSGSYTDVTQVTYNMADKFCLITYGISLNVFKDSSELSDPKPLNVTIMEEIKKNRPYLSDEKKKFVITESAWGSSKKPEISVVYDKKTITVEMSGKKLDDKDDEEDDEKLIKNICIAAIVVACVIAIVVVIVVIVCVRKKKMMKNAEKDSVGENSPDQTNEDI</sequence>